<evidence type="ECO:0000313" key="2">
    <source>
        <dbReference type="EMBL" id="NRT19241.1"/>
    </source>
</evidence>
<name>A0ABX2FQG1_9BACT</name>
<evidence type="ECO:0008006" key="4">
    <source>
        <dbReference type="Google" id="ProtNLM"/>
    </source>
</evidence>
<keyword evidence="3" id="KW-1185">Reference proteome</keyword>
<feature type="transmembrane region" description="Helical" evidence="1">
    <location>
        <begin position="205"/>
        <end position="223"/>
    </location>
</feature>
<gene>
    <name evidence="2" type="ORF">HNP98_002065</name>
</gene>
<keyword evidence="1" id="KW-0812">Transmembrane</keyword>
<dbReference type="Proteomes" id="UP000779507">
    <property type="component" value="Unassembled WGS sequence"/>
</dbReference>
<proteinExistence type="predicted"/>
<feature type="transmembrane region" description="Helical" evidence="1">
    <location>
        <begin position="230"/>
        <end position="247"/>
    </location>
</feature>
<comment type="caution">
    <text evidence="2">The sequence shown here is derived from an EMBL/GenBank/DDBJ whole genome shotgun (WGS) entry which is preliminary data.</text>
</comment>
<feature type="transmembrane region" description="Helical" evidence="1">
    <location>
        <begin position="114"/>
        <end position="133"/>
    </location>
</feature>
<feature type="transmembrane region" description="Helical" evidence="1">
    <location>
        <begin position="336"/>
        <end position="354"/>
    </location>
</feature>
<keyword evidence="1" id="KW-0472">Membrane</keyword>
<feature type="transmembrane region" description="Helical" evidence="1">
    <location>
        <begin position="361"/>
        <end position="379"/>
    </location>
</feature>
<protein>
    <recommendedName>
        <fullName evidence="4">Glycosyltransferase RgtA/B/C/D-like domain-containing protein</fullName>
    </recommendedName>
</protein>
<reference evidence="2 3" key="1">
    <citation type="submission" date="2020-05" db="EMBL/GenBank/DDBJ databases">
        <title>Genomic Encyclopedia of Type Strains, Phase IV (KMG-V): Genome sequencing to study the core and pangenomes of soil and plant-associated prokaryotes.</title>
        <authorList>
            <person name="Whitman W."/>
        </authorList>
    </citation>
    <scope>NUCLEOTIDE SEQUENCE [LARGE SCALE GENOMIC DNA]</scope>
    <source>
        <strain evidence="2 3">9A</strain>
    </source>
</reference>
<feature type="transmembrane region" description="Helical" evidence="1">
    <location>
        <begin position="153"/>
        <end position="170"/>
    </location>
</feature>
<feature type="transmembrane region" description="Helical" evidence="1">
    <location>
        <begin position="391"/>
        <end position="410"/>
    </location>
</feature>
<evidence type="ECO:0000313" key="3">
    <source>
        <dbReference type="Proteomes" id="UP000779507"/>
    </source>
</evidence>
<feature type="transmembrane region" description="Helical" evidence="1">
    <location>
        <begin position="253"/>
        <end position="271"/>
    </location>
</feature>
<feature type="transmembrane region" description="Helical" evidence="1">
    <location>
        <begin position="23"/>
        <end position="45"/>
    </location>
</feature>
<keyword evidence="1" id="KW-1133">Transmembrane helix</keyword>
<accession>A0ABX2FQG1</accession>
<dbReference type="EMBL" id="JABSNP010000008">
    <property type="protein sequence ID" value="NRT19241.1"/>
    <property type="molecule type" value="Genomic_DNA"/>
</dbReference>
<feature type="transmembrane region" description="Helical" evidence="1">
    <location>
        <begin position="417"/>
        <end position="437"/>
    </location>
</feature>
<feature type="transmembrane region" description="Helical" evidence="1">
    <location>
        <begin position="283"/>
        <end position="301"/>
    </location>
</feature>
<evidence type="ECO:0000256" key="1">
    <source>
        <dbReference type="SAM" id="Phobius"/>
    </source>
</evidence>
<organism evidence="2 3">
    <name type="scientific">Hymenobacter caeli</name>
    <dbReference type="NCBI Taxonomy" id="2735894"/>
    <lineage>
        <taxon>Bacteria</taxon>
        <taxon>Pseudomonadati</taxon>
        <taxon>Bacteroidota</taxon>
        <taxon>Cytophagia</taxon>
        <taxon>Cytophagales</taxon>
        <taxon>Hymenobacteraceae</taxon>
        <taxon>Hymenobacter</taxon>
    </lineage>
</organism>
<feature type="transmembrane region" description="Helical" evidence="1">
    <location>
        <begin position="182"/>
        <end position="199"/>
    </location>
</feature>
<dbReference type="RefSeq" id="WP_173809975.1">
    <property type="nucleotide sequence ID" value="NZ_JABSNP010000008.1"/>
</dbReference>
<sequence>MPAPAVAPFYPLLPDHGARPRRAPWSGAALALVAAVLLGMAAATATWPNLQITRWDVFGYYLYLPATTVYHDLGELKFVPPLLDRTGLTNRGNPAHPLGIYEASRARTGPDRYVIKYTMGQAVLWWPFFQAAHFYTRHFSTYPADGYSPPYQLALYLAGLAYALLGLGLLRRLLLHYFSDRLSAVLLVVVYFATNYLVYSVFRGLYAHNALFVLHTATLLLLTRWLGRPRWYLALGLGLTVGLAVLIRPSEAIILLAPLLLGVATAADLRARLRLAGRHGAQVALAGAVAVAVNAPQLLYWHRMSGHWLYDSYPGEKFDFRHPHLLGGLFSFNNGWLTYTPVMALAVAGIGLLWRRQRGWFWLLATYLPLHLLVAYSWWCWWYEDSFGSRALVQAYPLLLLPLGVALHALWRRGPRVRAATGLAVAACLVLNVFQAWQMRQGIFVTEYMTWRYYGAIFGKTRLTKDDLAKFDANEASPDPRRYQPEQVYFNTFEPAANAGAPLTADYAQLPPACLVDKAHPYSPGYQGQLGPANLRPGDWTQVRVQAFFPRKEYNINAMPLIVIEYHHPNEAPYRWQSVRITNKVGDVSTIWGGSAGVWDEVGFASHVPHEARPEDEVKAYVMNGASSQPLYIDNLSVTLLRDAR</sequence>